<accession>A0AAP0IDP0</accession>
<keyword evidence="2" id="KW-0805">Transcription regulation</keyword>
<dbReference type="Proteomes" id="UP001420932">
    <property type="component" value="Unassembled WGS sequence"/>
</dbReference>
<evidence type="ECO:0000256" key="1">
    <source>
        <dbReference type="ARBA" id="ARBA00007692"/>
    </source>
</evidence>
<dbReference type="PANTHER" id="PTHR13068">
    <property type="entry name" value="CGI-12 PROTEIN-RELATED"/>
    <property type="match status" value="1"/>
</dbReference>
<keyword evidence="5" id="KW-1185">Reference proteome</keyword>
<dbReference type="Pfam" id="PF02536">
    <property type="entry name" value="mTERF"/>
    <property type="match status" value="1"/>
</dbReference>
<evidence type="ECO:0008006" key="6">
    <source>
        <dbReference type="Google" id="ProtNLM"/>
    </source>
</evidence>
<evidence type="ECO:0000313" key="5">
    <source>
        <dbReference type="Proteomes" id="UP001420932"/>
    </source>
</evidence>
<sequence>MKAWSTFQTLKLPFSPIDAFATKRIRICFPQLSISCRAGSSEAVLGESVNLTMASSTVLTAEKEEAKAVLTLFLREQGLSNLVAARTINKSENFIDHLISKLHSVHKTRYLVGRELSTLEIREALVPYLDSLFEEHGDVLVNVVENFPGPSAKEADRKVVTSSNASLHTKKLRAMARVSEISSEGKLPPHIRYLVNLGMELDQIKKIVRKFPAFAYYSLDGKIKPVVEFLLNLGVPQSDIPFILKKRPQLCGISLSDNLIPTMAYLEGWGVDKTQWAKVIYRFPALLTYSRQKLTTTLAFLHEEVGISKQSIGKILTRCPHIISYHIEDNLRPTIEYFSSMGVDVAFFSTVRRLYTMISRYGALYTFSLEVNLIPKWEFFLTMDYPSSELVKFPQYFGYSLEERIKPRYALVRESGVKLLLNQVLSLSKSEFETTLKKKLKLQDRQATMKAKCLGDLESRVAELDL</sequence>
<dbReference type="SMART" id="SM00733">
    <property type="entry name" value="Mterf"/>
    <property type="match status" value="7"/>
</dbReference>
<keyword evidence="2" id="KW-0804">Transcription</keyword>
<protein>
    <recommendedName>
        <fullName evidence="6">Transcription termination factor MTERF5, chloroplastic</fullName>
    </recommendedName>
</protein>
<dbReference type="EMBL" id="JBBNAF010000009">
    <property type="protein sequence ID" value="KAK9113488.1"/>
    <property type="molecule type" value="Genomic_DNA"/>
</dbReference>
<dbReference type="AlphaFoldDB" id="A0AAP0IDP0"/>
<keyword evidence="3" id="KW-0809">Transit peptide</keyword>
<evidence type="ECO:0000256" key="3">
    <source>
        <dbReference type="ARBA" id="ARBA00022946"/>
    </source>
</evidence>
<gene>
    <name evidence="4" type="ORF">Syun_020285</name>
</gene>
<evidence type="ECO:0000256" key="2">
    <source>
        <dbReference type="ARBA" id="ARBA00022472"/>
    </source>
</evidence>
<dbReference type="InterPro" id="IPR038538">
    <property type="entry name" value="MTERF_sf"/>
</dbReference>
<dbReference type="Gene3D" id="1.25.70.10">
    <property type="entry name" value="Transcription termination factor 3, mitochondrial"/>
    <property type="match status" value="1"/>
</dbReference>
<comment type="caution">
    <text evidence="4">The sequence shown here is derived from an EMBL/GenBank/DDBJ whole genome shotgun (WGS) entry which is preliminary data.</text>
</comment>
<proteinExistence type="inferred from homology"/>
<dbReference type="GO" id="GO:0003676">
    <property type="term" value="F:nucleic acid binding"/>
    <property type="evidence" value="ECO:0007669"/>
    <property type="project" value="InterPro"/>
</dbReference>
<keyword evidence="2" id="KW-0806">Transcription termination</keyword>
<comment type="similarity">
    <text evidence="1">Belongs to the mTERF family.</text>
</comment>
<dbReference type="PANTHER" id="PTHR13068:SF9">
    <property type="entry name" value="TRANSCRIPTION TERMINATION FACTOR MTERF5, CHLOROPLASTIC"/>
    <property type="match status" value="1"/>
</dbReference>
<name>A0AAP0IDP0_9MAGN</name>
<dbReference type="InterPro" id="IPR003690">
    <property type="entry name" value="MTERF"/>
</dbReference>
<dbReference type="GO" id="GO:0006353">
    <property type="term" value="P:DNA-templated transcription termination"/>
    <property type="evidence" value="ECO:0007669"/>
    <property type="project" value="UniProtKB-KW"/>
</dbReference>
<evidence type="ECO:0000313" key="4">
    <source>
        <dbReference type="EMBL" id="KAK9113488.1"/>
    </source>
</evidence>
<organism evidence="4 5">
    <name type="scientific">Stephania yunnanensis</name>
    <dbReference type="NCBI Taxonomy" id="152371"/>
    <lineage>
        <taxon>Eukaryota</taxon>
        <taxon>Viridiplantae</taxon>
        <taxon>Streptophyta</taxon>
        <taxon>Embryophyta</taxon>
        <taxon>Tracheophyta</taxon>
        <taxon>Spermatophyta</taxon>
        <taxon>Magnoliopsida</taxon>
        <taxon>Ranunculales</taxon>
        <taxon>Menispermaceae</taxon>
        <taxon>Menispermoideae</taxon>
        <taxon>Cissampelideae</taxon>
        <taxon>Stephania</taxon>
    </lineage>
</organism>
<reference evidence="4 5" key="1">
    <citation type="submission" date="2024-01" db="EMBL/GenBank/DDBJ databases">
        <title>Genome assemblies of Stephania.</title>
        <authorList>
            <person name="Yang L."/>
        </authorList>
    </citation>
    <scope>NUCLEOTIDE SEQUENCE [LARGE SCALE GENOMIC DNA]</scope>
    <source>
        <strain evidence="4">YNDBR</strain>
        <tissue evidence="4">Leaf</tissue>
    </source>
</reference>